<feature type="region of interest" description="Disordered" evidence="1">
    <location>
        <begin position="30"/>
        <end position="204"/>
    </location>
</feature>
<evidence type="ECO:0000256" key="1">
    <source>
        <dbReference type="SAM" id="MobiDB-lite"/>
    </source>
</evidence>
<feature type="compositionally biased region" description="Low complexity" evidence="1">
    <location>
        <begin position="95"/>
        <end position="107"/>
    </location>
</feature>
<protein>
    <submittedName>
        <fullName evidence="2">Uncharacterized protein</fullName>
    </submittedName>
</protein>
<feature type="compositionally biased region" description="Acidic residues" evidence="1">
    <location>
        <begin position="60"/>
        <end position="80"/>
    </location>
</feature>
<feature type="compositionally biased region" description="Gly residues" evidence="1">
    <location>
        <begin position="42"/>
        <end position="54"/>
    </location>
</feature>
<feature type="compositionally biased region" description="Basic and acidic residues" evidence="1">
    <location>
        <begin position="109"/>
        <end position="129"/>
    </location>
</feature>
<dbReference type="EMBL" id="JARKIE010000015">
    <property type="protein sequence ID" value="KAJ7702379.1"/>
    <property type="molecule type" value="Genomic_DNA"/>
</dbReference>
<proteinExistence type="predicted"/>
<sequence>MPGRIRHAYLYARLAWGIFNFYAQNLEQLPGEDHRKGRKRGNGSGKRNGNGNGKRNGHADEDESGEDESGDEDDSGDEDAPAAAARHLRLHGQKAARSSGVVASGSKAKGKEKTKTRQRKNMPDAEEPHKRRKTGDDDDEPGGEGGNAPAPARRLRSHTAVQNSRAVASGSGTAGQGNARGGAQGGARRRAGTPLELDHRESTDAEAQLAEYVAADQALQAAGQLEPEDVRAGRYPGFSDAERLKYEWIRTHPQISAIGNPLVCHRSKDNDSDFEYADA</sequence>
<dbReference type="AlphaFoldDB" id="A0AAD7GQV2"/>
<name>A0AAD7GQV2_MYCRO</name>
<dbReference type="Proteomes" id="UP001221757">
    <property type="component" value="Unassembled WGS sequence"/>
</dbReference>
<accession>A0AAD7GQV2</accession>
<gene>
    <name evidence="2" type="ORF">B0H17DRAFT_144038</name>
</gene>
<evidence type="ECO:0000313" key="2">
    <source>
        <dbReference type="EMBL" id="KAJ7702379.1"/>
    </source>
</evidence>
<keyword evidence="3" id="KW-1185">Reference proteome</keyword>
<feature type="compositionally biased region" description="Gly residues" evidence="1">
    <location>
        <begin position="172"/>
        <end position="185"/>
    </location>
</feature>
<comment type="caution">
    <text evidence="2">The sequence shown here is derived from an EMBL/GenBank/DDBJ whole genome shotgun (WGS) entry which is preliminary data.</text>
</comment>
<organism evidence="2 3">
    <name type="scientific">Mycena rosella</name>
    <name type="common">Pink bonnet</name>
    <name type="synonym">Agaricus rosellus</name>
    <dbReference type="NCBI Taxonomy" id="1033263"/>
    <lineage>
        <taxon>Eukaryota</taxon>
        <taxon>Fungi</taxon>
        <taxon>Dikarya</taxon>
        <taxon>Basidiomycota</taxon>
        <taxon>Agaricomycotina</taxon>
        <taxon>Agaricomycetes</taxon>
        <taxon>Agaricomycetidae</taxon>
        <taxon>Agaricales</taxon>
        <taxon>Marasmiineae</taxon>
        <taxon>Mycenaceae</taxon>
        <taxon>Mycena</taxon>
    </lineage>
</organism>
<reference evidence="2" key="1">
    <citation type="submission" date="2023-03" db="EMBL/GenBank/DDBJ databases">
        <title>Massive genome expansion in bonnet fungi (Mycena s.s.) driven by repeated elements and novel gene families across ecological guilds.</title>
        <authorList>
            <consortium name="Lawrence Berkeley National Laboratory"/>
            <person name="Harder C.B."/>
            <person name="Miyauchi S."/>
            <person name="Viragh M."/>
            <person name="Kuo A."/>
            <person name="Thoen E."/>
            <person name="Andreopoulos B."/>
            <person name="Lu D."/>
            <person name="Skrede I."/>
            <person name="Drula E."/>
            <person name="Henrissat B."/>
            <person name="Morin E."/>
            <person name="Kohler A."/>
            <person name="Barry K."/>
            <person name="LaButti K."/>
            <person name="Morin E."/>
            <person name="Salamov A."/>
            <person name="Lipzen A."/>
            <person name="Mereny Z."/>
            <person name="Hegedus B."/>
            <person name="Baldrian P."/>
            <person name="Stursova M."/>
            <person name="Weitz H."/>
            <person name="Taylor A."/>
            <person name="Grigoriev I.V."/>
            <person name="Nagy L.G."/>
            <person name="Martin F."/>
            <person name="Kauserud H."/>
        </authorList>
    </citation>
    <scope>NUCLEOTIDE SEQUENCE</scope>
    <source>
        <strain evidence="2">CBHHK067</strain>
    </source>
</reference>
<evidence type="ECO:0000313" key="3">
    <source>
        <dbReference type="Proteomes" id="UP001221757"/>
    </source>
</evidence>